<dbReference type="GO" id="GO:0019646">
    <property type="term" value="P:aerobic electron transport chain"/>
    <property type="evidence" value="ECO:0007669"/>
    <property type="project" value="InterPro"/>
</dbReference>
<proteinExistence type="inferred from homology"/>
<evidence type="ECO:0000256" key="8">
    <source>
        <dbReference type="ARBA" id="ARBA00022982"/>
    </source>
</evidence>
<evidence type="ECO:0000256" key="1">
    <source>
        <dbReference type="ARBA" id="ARBA00004651"/>
    </source>
</evidence>
<feature type="transmembrane region" description="Helical" evidence="12">
    <location>
        <begin position="61"/>
        <end position="83"/>
    </location>
</feature>
<dbReference type="GO" id="GO:0070069">
    <property type="term" value="C:cytochrome complex"/>
    <property type="evidence" value="ECO:0007669"/>
    <property type="project" value="UniProtKB-UniRule"/>
</dbReference>
<reference evidence="13 14" key="1">
    <citation type="submission" date="2019-03" db="EMBL/GenBank/DDBJ databases">
        <title>This is whole genome sequence of Paenibacillus sp MS74 strain.</title>
        <authorList>
            <person name="Trinh H.N."/>
        </authorList>
    </citation>
    <scope>NUCLEOTIDE SEQUENCE [LARGE SCALE GENOMIC DNA]</scope>
    <source>
        <strain evidence="13 14">MS74</strain>
    </source>
</reference>
<comment type="caution">
    <text evidence="13">The sequence shown here is derived from an EMBL/GenBank/DDBJ whole genome shotgun (WGS) entry which is preliminary data.</text>
</comment>
<dbReference type="PIRSF" id="PIRSF006446">
    <property type="entry name" value="Cyt_quinol_oxidase_1"/>
    <property type="match status" value="1"/>
</dbReference>
<comment type="similarity">
    <text evidence="2 12">Belongs to the cytochrome ubiquinol oxidase subunit 1 family.</text>
</comment>
<evidence type="ECO:0000256" key="12">
    <source>
        <dbReference type="PIRNR" id="PIRNR006446"/>
    </source>
</evidence>
<gene>
    <name evidence="13" type="ORF">E1757_03770</name>
</gene>
<keyword evidence="7 12" id="KW-0479">Metal-binding</keyword>
<feature type="transmembrane region" description="Helical" evidence="12">
    <location>
        <begin position="407"/>
        <end position="427"/>
    </location>
</feature>
<dbReference type="GO" id="GO:0005886">
    <property type="term" value="C:plasma membrane"/>
    <property type="evidence" value="ECO:0007669"/>
    <property type="project" value="UniProtKB-SubCell"/>
</dbReference>
<dbReference type="GO" id="GO:0046872">
    <property type="term" value="F:metal ion binding"/>
    <property type="evidence" value="ECO:0007669"/>
    <property type="project" value="UniProtKB-UniRule"/>
</dbReference>
<comment type="subcellular location">
    <subcellularLocation>
        <location evidence="1">Cell membrane</location>
        <topology evidence="1">Multi-pass membrane protein</topology>
    </subcellularLocation>
</comment>
<keyword evidence="4 12" id="KW-1003">Cell membrane</keyword>
<evidence type="ECO:0000256" key="7">
    <source>
        <dbReference type="ARBA" id="ARBA00022723"/>
    </source>
</evidence>
<keyword evidence="6 12" id="KW-0812">Transmembrane</keyword>
<keyword evidence="10 12" id="KW-0408">Iron</keyword>
<protein>
    <submittedName>
        <fullName evidence="13">Cytochrome ubiquinol oxidase subunit I</fullName>
    </submittedName>
</protein>
<evidence type="ECO:0000256" key="5">
    <source>
        <dbReference type="ARBA" id="ARBA00022617"/>
    </source>
</evidence>
<keyword evidence="8 12" id="KW-0249">Electron transport</keyword>
<evidence type="ECO:0000256" key="2">
    <source>
        <dbReference type="ARBA" id="ARBA00009819"/>
    </source>
</evidence>
<evidence type="ECO:0000256" key="10">
    <source>
        <dbReference type="ARBA" id="ARBA00023004"/>
    </source>
</evidence>
<evidence type="ECO:0000256" key="4">
    <source>
        <dbReference type="ARBA" id="ARBA00022475"/>
    </source>
</evidence>
<dbReference type="GO" id="GO:0020037">
    <property type="term" value="F:heme binding"/>
    <property type="evidence" value="ECO:0007669"/>
    <property type="project" value="TreeGrafter"/>
</dbReference>
<evidence type="ECO:0000313" key="13">
    <source>
        <dbReference type="EMBL" id="TDG00751.1"/>
    </source>
</evidence>
<feature type="transmembrane region" description="Helical" evidence="12">
    <location>
        <begin position="191"/>
        <end position="210"/>
    </location>
</feature>
<sequence length="451" mass="50391">MMSYDPAVYSRILTGLTLGFHIIFATIGVGVPVMIAIAEFLGIKKKDPHYMLLARRWARGFVITVAVGVVTGTSIGLQLNLLWPSFMQIAGQAIALPLFMETFAFFFEAIFLGIYLYTWDRFRNPWIHFSISIPVIIGSSASAFFITIVNAFMNTPQGFKLAGRTIIEIDPLVAMFNPATPTKTAHVLSSAYMTCAFVLSAIAAIALLAGKRHAYYQKALKLTMICGLVFSVATAFIGDLSGKFLAEYQPEKLAAAEWHFETSEQAALVLGGVLGENNEIRYGLKLPYVLSILAFGNPNAVVQGLNDTPEDLRPPLYIHYFFDIMVVIGSLSILLCIAYLWYNRRSRLSQNRMLPRWLLRCIVWSGPLAMLAIECGWIFAEAGRQPWILRGYMKTAEGATTAAHVDWMLLLFSLLYMVLGFTVWFILRRMFRTNTPEEELAKRGMEGGSHV</sequence>
<feature type="transmembrane region" description="Helical" evidence="12">
    <location>
        <begin position="317"/>
        <end position="342"/>
    </location>
</feature>
<dbReference type="AlphaFoldDB" id="A0A4R5L083"/>
<dbReference type="PANTHER" id="PTHR30365">
    <property type="entry name" value="CYTOCHROME D UBIQUINOL OXIDASE"/>
    <property type="match status" value="1"/>
</dbReference>
<dbReference type="GO" id="GO:0016682">
    <property type="term" value="F:oxidoreductase activity, acting on diphenols and related substances as donors, oxygen as acceptor"/>
    <property type="evidence" value="ECO:0007669"/>
    <property type="project" value="TreeGrafter"/>
</dbReference>
<feature type="transmembrane region" description="Helical" evidence="12">
    <location>
        <begin position="20"/>
        <end position="41"/>
    </location>
</feature>
<dbReference type="GO" id="GO:0009055">
    <property type="term" value="F:electron transfer activity"/>
    <property type="evidence" value="ECO:0007669"/>
    <property type="project" value="UniProtKB-UniRule"/>
</dbReference>
<keyword evidence="11 12" id="KW-0472">Membrane</keyword>
<organism evidence="13 14">
    <name type="scientific">Paenibacillus piri</name>
    <dbReference type="NCBI Taxonomy" id="2547395"/>
    <lineage>
        <taxon>Bacteria</taxon>
        <taxon>Bacillati</taxon>
        <taxon>Bacillota</taxon>
        <taxon>Bacilli</taxon>
        <taxon>Bacillales</taxon>
        <taxon>Paenibacillaceae</taxon>
        <taxon>Paenibacillus</taxon>
    </lineage>
</organism>
<dbReference type="PANTHER" id="PTHR30365:SF14">
    <property type="entry name" value="CYTOCHROME BD MENAQUINOL OXIDASE SUBUNIT I-RELATED"/>
    <property type="match status" value="1"/>
</dbReference>
<dbReference type="Proteomes" id="UP000295636">
    <property type="component" value="Unassembled WGS sequence"/>
</dbReference>
<feature type="transmembrane region" description="Helical" evidence="12">
    <location>
        <begin position="362"/>
        <end position="380"/>
    </location>
</feature>
<dbReference type="EMBL" id="SMRT01000001">
    <property type="protein sequence ID" value="TDG00751.1"/>
    <property type="molecule type" value="Genomic_DNA"/>
</dbReference>
<name>A0A4R5L083_9BACL</name>
<feature type="transmembrane region" description="Helical" evidence="12">
    <location>
        <begin position="89"/>
        <end position="117"/>
    </location>
</feature>
<keyword evidence="14" id="KW-1185">Reference proteome</keyword>
<keyword evidence="5 12" id="KW-0349">Heme</keyword>
<feature type="transmembrane region" description="Helical" evidence="12">
    <location>
        <begin position="129"/>
        <end position="153"/>
    </location>
</feature>
<evidence type="ECO:0000256" key="9">
    <source>
        <dbReference type="ARBA" id="ARBA00022989"/>
    </source>
</evidence>
<feature type="transmembrane region" description="Helical" evidence="12">
    <location>
        <begin position="222"/>
        <end position="238"/>
    </location>
</feature>
<keyword evidence="3 12" id="KW-0813">Transport</keyword>
<dbReference type="InterPro" id="IPR002585">
    <property type="entry name" value="Cyt-d_ubiquinol_oxidase_su_1"/>
</dbReference>
<dbReference type="RefSeq" id="WP_133225461.1">
    <property type="nucleotide sequence ID" value="NZ_SMRT01000001.1"/>
</dbReference>
<evidence type="ECO:0000313" key="14">
    <source>
        <dbReference type="Proteomes" id="UP000295636"/>
    </source>
</evidence>
<dbReference type="Pfam" id="PF01654">
    <property type="entry name" value="Cyt_bd_oxida_I"/>
    <property type="match status" value="1"/>
</dbReference>
<accession>A0A4R5L083</accession>
<evidence type="ECO:0000256" key="3">
    <source>
        <dbReference type="ARBA" id="ARBA00022448"/>
    </source>
</evidence>
<keyword evidence="9 12" id="KW-1133">Transmembrane helix</keyword>
<dbReference type="OrthoDB" id="9807042at2"/>
<evidence type="ECO:0000256" key="6">
    <source>
        <dbReference type="ARBA" id="ARBA00022692"/>
    </source>
</evidence>
<evidence type="ECO:0000256" key="11">
    <source>
        <dbReference type="ARBA" id="ARBA00023136"/>
    </source>
</evidence>